<dbReference type="EMBL" id="LT598488">
    <property type="protein sequence ID" value="SCW01699.1"/>
    <property type="molecule type" value="Genomic_DNA"/>
</dbReference>
<evidence type="ECO:0000256" key="4">
    <source>
        <dbReference type="ARBA" id="ARBA00023136"/>
    </source>
</evidence>
<dbReference type="OrthoDB" id="306876at2759"/>
<feature type="transmembrane region" description="Helical" evidence="6">
    <location>
        <begin position="238"/>
        <end position="259"/>
    </location>
</feature>
<reference evidence="9" key="1">
    <citation type="submission" date="2016-03" db="EMBL/GenBank/DDBJ databases">
        <authorList>
            <person name="Devillers H."/>
        </authorList>
    </citation>
    <scope>NUCLEOTIDE SEQUENCE [LARGE SCALE GENOMIC DNA]</scope>
</reference>
<sequence length="375" mass="42199">MSSTEAFENIRSRSVSPLPSSDDGRIKRLSNEYLKPNIGILYLLISNFFNSIMVVSTKLLETDPELEVPIKPLQILVVRMLFTVIGAVIYMYLNKTTISHVPFGPPKMRKWLILRGCVGFFGVFGMYYSLMYLSVPDATVILFLGPSFTGFLAWIILRERYSVIEAVGGLISLFGVILIVRPTFLFGPVVSSEGSSAESSNPHDRLIATLVALFGTLNASNVWIVIRYIGRRAHAIMSVTYFSFITFIISLLGILLIPSMTFQIPQTSKQWFLFLVIGFSGFFMQLSLTLGIQRERAGRGSFVAYTQMIYALIWDSLIWHHLPEFWSWCGITIIIGSAVTVLRCKPKPEASPPVDTESNQEAIQMEDFEIDDELK</sequence>
<evidence type="ECO:0000313" key="9">
    <source>
        <dbReference type="Proteomes" id="UP000190831"/>
    </source>
</evidence>
<feature type="region of interest" description="Disordered" evidence="5">
    <location>
        <begin position="1"/>
        <end position="23"/>
    </location>
</feature>
<dbReference type="SUPFAM" id="SSF103481">
    <property type="entry name" value="Multidrug resistance efflux transporter EmrE"/>
    <property type="match status" value="2"/>
</dbReference>
<comment type="subcellular location">
    <subcellularLocation>
        <location evidence="1">Membrane</location>
        <topology evidence="1">Multi-pass membrane protein</topology>
    </subcellularLocation>
</comment>
<dbReference type="OMA" id="PIASCYV"/>
<feature type="transmembrane region" description="Helical" evidence="6">
    <location>
        <begin position="271"/>
        <end position="290"/>
    </location>
</feature>
<feature type="transmembrane region" description="Helical" evidence="6">
    <location>
        <begin position="138"/>
        <end position="157"/>
    </location>
</feature>
<feature type="compositionally biased region" description="Acidic residues" evidence="5">
    <location>
        <begin position="364"/>
        <end position="375"/>
    </location>
</feature>
<organism evidence="8 9">
    <name type="scientific">Lachancea fermentati</name>
    <name type="common">Zygosaccharomyces fermentati</name>
    <dbReference type="NCBI Taxonomy" id="4955"/>
    <lineage>
        <taxon>Eukaryota</taxon>
        <taxon>Fungi</taxon>
        <taxon>Dikarya</taxon>
        <taxon>Ascomycota</taxon>
        <taxon>Saccharomycotina</taxon>
        <taxon>Saccharomycetes</taxon>
        <taxon>Saccharomycetales</taxon>
        <taxon>Saccharomycetaceae</taxon>
        <taxon>Lachancea</taxon>
    </lineage>
</organism>
<proteinExistence type="predicted"/>
<evidence type="ECO:0000313" key="8">
    <source>
        <dbReference type="EMBL" id="SCW01699.1"/>
    </source>
</evidence>
<evidence type="ECO:0000256" key="5">
    <source>
        <dbReference type="SAM" id="MobiDB-lite"/>
    </source>
</evidence>
<dbReference type="InterPro" id="IPR000620">
    <property type="entry name" value="EamA_dom"/>
</dbReference>
<dbReference type="Pfam" id="PF00892">
    <property type="entry name" value="EamA"/>
    <property type="match status" value="2"/>
</dbReference>
<feature type="domain" description="EamA" evidence="7">
    <location>
        <begin position="38"/>
        <end position="180"/>
    </location>
</feature>
<feature type="region of interest" description="Disordered" evidence="5">
    <location>
        <begin position="349"/>
        <end position="375"/>
    </location>
</feature>
<dbReference type="Proteomes" id="UP000190831">
    <property type="component" value="Chromosome E"/>
</dbReference>
<dbReference type="AlphaFoldDB" id="A0A1G4MD31"/>
<accession>A0A1G4MD31</accession>
<feature type="transmembrane region" description="Helical" evidence="6">
    <location>
        <begin position="72"/>
        <end position="92"/>
    </location>
</feature>
<keyword evidence="9" id="KW-1185">Reference proteome</keyword>
<protein>
    <submittedName>
        <fullName evidence="8">LAFE_0E05358g1_1</fullName>
    </submittedName>
</protein>
<gene>
    <name evidence="8" type="ORF">LAFE_0E05358G</name>
</gene>
<feature type="transmembrane region" description="Helical" evidence="6">
    <location>
        <begin position="112"/>
        <end position="132"/>
    </location>
</feature>
<evidence type="ECO:0000256" key="3">
    <source>
        <dbReference type="ARBA" id="ARBA00022989"/>
    </source>
</evidence>
<feature type="domain" description="EamA" evidence="7">
    <location>
        <begin position="210"/>
        <end position="342"/>
    </location>
</feature>
<dbReference type="PANTHER" id="PTHR22911:SF6">
    <property type="entry name" value="SOLUTE CARRIER FAMILY 35 MEMBER G1"/>
    <property type="match status" value="1"/>
</dbReference>
<dbReference type="PANTHER" id="PTHR22911">
    <property type="entry name" value="ACYL-MALONYL CONDENSING ENZYME-RELATED"/>
    <property type="match status" value="1"/>
</dbReference>
<keyword evidence="2 6" id="KW-0812">Transmembrane</keyword>
<feature type="transmembrane region" description="Helical" evidence="6">
    <location>
        <begin position="206"/>
        <end position="226"/>
    </location>
</feature>
<keyword evidence="3 6" id="KW-1133">Transmembrane helix</keyword>
<evidence type="ECO:0000256" key="2">
    <source>
        <dbReference type="ARBA" id="ARBA00022692"/>
    </source>
</evidence>
<feature type="transmembrane region" description="Helical" evidence="6">
    <location>
        <begin position="164"/>
        <end position="186"/>
    </location>
</feature>
<keyword evidence="4 6" id="KW-0472">Membrane</keyword>
<dbReference type="GO" id="GO:0016020">
    <property type="term" value="C:membrane"/>
    <property type="evidence" value="ECO:0007669"/>
    <property type="project" value="UniProtKB-SubCell"/>
</dbReference>
<dbReference type="STRING" id="4955.A0A1G4MD31"/>
<feature type="compositionally biased region" description="Polar residues" evidence="5">
    <location>
        <begin position="1"/>
        <end position="19"/>
    </location>
</feature>
<evidence type="ECO:0000259" key="7">
    <source>
        <dbReference type="Pfam" id="PF00892"/>
    </source>
</evidence>
<evidence type="ECO:0000256" key="6">
    <source>
        <dbReference type="SAM" id="Phobius"/>
    </source>
</evidence>
<feature type="transmembrane region" description="Helical" evidence="6">
    <location>
        <begin position="38"/>
        <end position="60"/>
    </location>
</feature>
<evidence type="ECO:0000256" key="1">
    <source>
        <dbReference type="ARBA" id="ARBA00004141"/>
    </source>
</evidence>
<name>A0A1G4MD31_LACFM</name>
<dbReference type="InterPro" id="IPR037185">
    <property type="entry name" value="EmrE-like"/>
</dbReference>